<dbReference type="AlphaFoldDB" id="A0A067MAP5"/>
<dbReference type="InParanoid" id="A0A067MAP5"/>
<dbReference type="EMBL" id="KL198055">
    <property type="protein sequence ID" value="KDQ11765.1"/>
    <property type="molecule type" value="Genomic_DNA"/>
</dbReference>
<gene>
    <name evidence="1" type="ORF">BOTBODRAFT_176957</name>
</gene>
<evidence type="ECO:0000313" key="2">
    <source>
        <dbReference type="Proteomes" id="UP000027195"/>
    </source>
</evidence>
<keyword evidence="2" id="KW-1185">Reference proteome</keyword>
<evidence type="ECO:0000313" key="1">
    <source>
        <dbReference type="EMBL" id="KDQ11765.1"/>
    </source>
</evidence>
<accession>A0A067MAP5</accession>
<reference evidence="2" key="1">
    <citation type="journal article" date="2014" name="Proc. Natl. Acad. Sci. U.S.A.">
        <title>Extensive sampling of basidiomycete genomes demonstrates inadequacy of the white-rot/brown-rot paradigm for wood decay fungi.</title>
        <authorList>
            <person name="Riley R."/>
            <person name="Salamov A.A."/>
            <person name="Brown D.W."/>
            <person name="Nagy L.G."/>
            <person name="Floudas D."/>
            <person name="Held B.W."/>
            <person name="Levasseur A."/>
            <person name="Lombard V."/>
            <person name="Morin E."/>
            <person name="Otillar R."/>
            <person name="Lindquist E.A."/>
            <person name="Sun H."/>
            <person name="LaButti K.M."/>
            <person name="Schmutz J."/>
            <person name="Jabbour D."/>
            <person name="Luo H."/>
            <person name="Baker S.E."/>
            <person name="Pisabarro A.G."/>
            <person name="Walton J.D."/>
            <person name="Blanchette R.A."/>
            <person name="Henrissat B."/>
            <person name="Martin F."/>
            <person name="Cullen D."/>
            <person name="Hibbett D.S."/>
            <person name="Grigoriev I.V."/>
        </authorList>
    </citation>
    <scope>NUCLEOTIDE SEQUENCE [LARGE SCALE GENOMIC DNA]</scope>
    <source>
        <strain evidence="2">FD-172 SS1</strain>
    </source>
</reference>
<name>A0A067MAP5_BOTB1</name>
<dbReference type="Proteomes" id="UP000027195">
    <property type="component" value="Unassembled WGS sequence"/>
</dbReference>
<proteinExistence type="predicted"/>
<protein>
    <submittedName>
        <fullName evidence="1">Uncharacterized protein</fullName>
    </submittedName>
</protein>
<sequence>MGALPFSLRLRHLSRVLIPVAILAHLPPLSCPTAFAASPPPIPRLQHPLALLRPYRPDRYVRTLGRDTWAFSFPVAPLALIIFFIPSSANRIPSPSSRSHSPSSLFHPRLPTRVTVVLVTMFAVAAQRPPRTHIRLHYNSTRPLSLSPITPPSPPLLLSHLDHPPRAHHVFTAILASLFPGPRFAPRHRYHPSSLITVSSFHPQHLSRTSPPLSYP</sequence>
<organism evidence="1 2">
    <name type="scientific">Botryobasidium botryosum (strain FD-172 SS1)</name>
    <dbReference type="NCBI Taxonomy" id="930990"/>
    <lineage>
        <taxon>Eukaryota</taxon>
        <taxon>Fungi</taxon>
        <taxon>Dikarya</taxon>
        <taxon>Basidiomycota</taxon>
        <taxon>Agaricomycotina</taxon>
        <taxon>Agaricomycetes</taxon>
        <taxon>Cantharellales</taxon>
        <taxon>Botryobasidiaceae</taxon>
        <taxon>Botryobasidium</taxon>
    </lineage>
</organism>
<dbReference type="HOGENOM" id="CLU_1277447_0_0_1"/>